<dbReference type="GO" id="GO:0005829">
    <property type="term" value="C:cytosol"/>
    <property type="evidence" value="ECO:0007669"/>
    <property type="project" value="TreeGrafter"/>
</dbReference>
<dbReference type="RefSeq" id="WP_111627489.1">
    <property type="nucleotide sequence ID" value="NZ_QLMC01000001.1"/>
</dbReference>
<keyword evidence="2" id="KW-0808">Transferase</keyword>
<evidence type="ECO:0000313" key="7">
    <source>
        <dbReference type="EMBL" id="RAK02873.1"/>
    </source>
</evidence>
<feature type="domain" description="Carbohydrate kinase FGGY C-terminal" evidence="5">
    <location>
        <begin position="380"/>
        <end position="437"/>
    </location>
</feature>
<comment type="caution">
    <text evidence="7">The sequence shown here is derived from an EMBL/GenBank/DDBJ whole genome shotgun (WGS) entry which is preliminary data.</text>
</comment>
<feature type="domain" description="Carbohydrate kinase FGGY C-terminal" evidence="6">
    <location>
        <begin position="245"/>
        <end position="313"/>
    </location>
</feature>
<evidence type="ECO:0000256" key="1">
    <source>
        <dbReference type="ARBA" id="ARBA00009156"/>
    </source>
</evidence>
<feature type="domain" description="Carbohydrate kinase FGGY N-terminal" evidence="4">
    <location>
        <begin position="6"/>
        <end position="196"/>
    </location>
</feature>
<accession>A0A327XAI1</accession>
<dbReference type="EMBL" id="QLMC01000001">
    <property type="protein sequence ID" value="RAK02873.1"/>
    <property type="molecule type" value="Genomic_DNA"/>
</dbReference>
<dbReference type="Pfam" id="PF00370">
    <property type="entry name" value="FGGY_N"/>
    <property type="match status" value="1"/>
</dbReference>
<dbReference type="GO" id="GO:0004856">
    <property type="term" value="F:D-xylulokinase activity"/>
    <property type="evidence" value="ECO:0007669"/>
    <property type="project" value="TreeGrafter"/>
</dbReference>
<comment type="similarity">
    <text evidence="1">Belongs to the FGGY kinase family.</text>
</comment>
<evidence type="ECO:0000256" key="3">
    <source>
        <dbReference type="ARBA" id="ARBA00022777"/>
    </source>
</evidence>
<gene>
    <name evidence="7" type="ORF">LX87_00994</name>
</gene>
<protein>
    <submittedName>
        <fullName evidence="7">Sugar (Pentulose or hexulose) kinase</fullName>
    </submittedName>
</protein>
<dbReference type="InterPro" id="IPR043129">
    <property type="entry name" value="ATPase_NBD"/>
</dbReference>
<evidence type="ECO:0000259" key="4">
    <source>
        <dbReference type="Pfam" id="PF00370"/>
    </source>
</evidence>
<dbReference type="Pfam" id="PF02782">
    <property type="entry name" value="FGGY_C"/>
    <property type="match status" value="1"/>
</dbReference>
<dbReference type="OrthoDB" id="9786272at2"/>
<evidence type="ECO:0000256" key="2">
    <source>
        <dbReference type="ARBA" id="ARBA00022679"/>
    </source>
</evidence>
<dbReference type="CDD" id="cd07772">
    <property type="entry name" value="ASKHA_NBD_FGGY_NaCK-like"/>
    <property type="match status" value="1"/>
</dbReference>
<dbReference type="PANTHER" id="PTHR10196:SF57">
    <property type="entry name" value="XYLULOSE KINASE"/>
    <property type="match status" value="1"/>
</dbReference>
<dbReference type="InterPro" id="IPR018485">
    <property type="entry name" value="FGGY_C"/>
</dbReference>
<sequence>MKTPVIAIFDIGKTNKKLFLFNERYEIVWERTEPFAEIVDDDGDPCEDLSRLTNWVQTLLEEVIELPEFDIKALNFSTYGASFVHLSEESRPIGHLYNYLKPYPAAIRKKFYKTYGDEATLAMETASPALDSLNSGLMLYRIKYDKPKLFRRIWYSLHLPQYMSFLFTGQVLTDVTSIGCHTMLWDYTKNQYHDWVINEKLDKLFGPIFTSDSVLNAIWLNHPLKVGVGLHDSSAALIPYLASFQEPFVLISTGTWSISLNPFNTIPLTAEELQYDCLCYMHYKGQPVKASRLFAGYEHEQQTKRLAAHFNTAENYYKQVDYNPDLIQYLRESRPNADNRFEEVKAPPLQESLFSHRDLSVFRSYEEAYHQLMLDIVAQQLISTNLVLDNSPVKRIFVDGGFSKNPIYMNLLAAAFPQTEVFAASMAQATALGAALAIHHHWNSKPLPGDTIELKHYTTAGRYAV</sequence>
<organism evidence="7 8">
    <name type="scientific">Larkinella arboricola</name>
    <dbReference type="NCBI Taxonomy" id="643671"/>
    <lineage>
        <taxon>Bacteria</taxon>
        <taxon>Pseudomonadati</taxon>
        <taxon>Bacteroidota</taxon>
        <taxon>Cytophagia</taxon>
        <taxon>Cytophagales</taxon>
        <taxon>Spirosomataceae</taxon>
        <taxon>Larkinella</taxon>
    </lineage>
</organism>
<dbReference type="AlphaFoldDB" id="A0A327XAI1"/>
<evidence type="ECO:0000259" key="5">
    <source>
        <dbReference type="Pfam" id="PF02782"/>
    </source>
</evidence>
<evidence type="ECO:0000313" key="8">
    <source>
        <dbReference type="Proteomes" id="UP000248790"/>
    </source>
</evidence>
<proteinExistence type="inferred from homology"/>
<dbReference type="Pfam" id="PF21546">
    <property type="entry name" value="FGGY_C_2"/>
    <property type="match status" value="1"/>
</dbReference>
<name>A0A327XAI1_LARAB</name>
<dbReference type="Proteomes" id="UP000248790">
    <property type="component" value="Unassembled WGS sequence"/>
</dbReference>
<reference evidence="7 8" key="1">
    <citation type="submission" date="2018-06" db="EMBL/GenBank/DDBJ databases">
        <title>Genomic Encyclopedia of Archaeal and Bacterial Type Strains, Phase II (KMG-II): from individual species to whole genera.</title>
        <authorList>
            <person name="Goeker M."/>
        </authorList>
    </citation>
    <scope>NUCLEOTIDE SEQUENCE [LARGE SCALE GENOMIC DNA]</scope>
    <source>
        <strain evidence="7 8">DSM 21851</strain>
    </source>
</reference>
<evidence type="ECO:0000259" key="6">
    <source>
        <dbReference type="Pfam" id="PF21546"/>
    </source>
</evidence>
<dbReference type="InterPro" id="IPR018484">
    <property type="entry name" value="FGGY_N"/>
</dbReference>
<dbReference type="SUPFAM" id="SSF53067">
    <property type="entry name" value="Actin-like ATPase domain"/>
    <property type="match status" value="2"/>
</dbReference>
<dbReference type="InterPro" id="IPR049382">
    <property type="entry name" value="FGGY_C_2"/>
</dbReference>
<keyword evidence="8" id="KW-1185">Reference proteome</keyword>
<dbReference type="Gene3D" id="3.30.420.40">
    <property type="match status" value="2"/>
</dbReference>
<dbReference type="GO" id="GO:0005997">
    <property type="term" value="P:xylulose metabolic process"/>
    <property type="evidence" value="ECO:0007669"/>
    <property type="project" value="TreeGrafter"/>
</dbReference>
<keyword evidence="3 7" id="KW-0418">Kinase</keyword>
<dbReference type="PANTHER" id="PTHR10196">
    <property type="entry name" value="SUGAR KINASE"/>
    <property type="match status" value="1"/>
</dbReference>